<proteinExistence type="predicted"/>
<feature type="domain" description="Transposase MuDR plant" evidence="2">
    <location>
        <begin position="235"/>
        <end position="295"/>
    </location>
</feature>
<evidence type="ECO:0000313" key="4">
    <source>
        <dbReference type="Proteomes" id="UP001152523"/>
    </source>
</evidence>
<reference evidence="3" key="1">
    <citation type="submission" date="2022-07" db="EMBL/GenBank/DDBJ databases">
        <authorList>
            <person name="Macas J."/>
            <person name="Novak P."/>
            <person name="Neumann P."/>
        </authorList>
    </citation>
    <scope>NUCLEOTIDE SEQUENCE</scope>
</reference>
<dbReference type="AlphaFoldDB" id="A0AAV0FG39"/>
<keyword evidence="4" id="KW-1185">Reference proteome</keyword>
<accession>A0AAV0FG39</accession>
<sequence>MLDNELLLEYMDFSSFPIICHWGGNYYEDAGQICLEGGRTSFVMVSRGACMLEILQKIHAATMIHPSRSLRLKMKFPMNGGKYMFMPLIDELAITNMWGITQMKDMSTLELYIEESCDVYGTQSTSNVVVSTHDVNAGVNAGNSSKAPVLDMVIQEDGRYLHNGASFVDGQGTDDDADKNINGDDMTESDEDDGDTVTKTASSSHFTRIYDLPEGFTDAWMSGSGEKRFTPDGEFEVGQQFDNKEQVINMVSLYSIKRNQFYRVIESDKYKWVAQCKRKKECDCPWRIRVTKNKGNLDTFTINVFVERKNNHFKKDVKKN</sequence>
<dbReference type="InterPro" id="IPR004332">
    <property type="entry name" value="Transposase_MuDR"/>
</dbReference>
<feature type="compositionally biased region" description="Acidic residues" evidence="1">
    <location>
        <begin position="185"/>
        <end position="195"/>
    </location>
</feature>
<name>A0AAV0FG39_9ASTE</name>
<protein>
    <recommendedName>
        <fullName evidence="2">Transposase MuDR plant domain-containing protein</fullName>
    </recommendedName>
</protein>
<evidence type="ECO:0000259" key="2">
    <source>
        <dbReference type="Pfam" id="PF03108"/>
    </source>
</evidence>
<dbReference type="Pfam" id="PF03108">
    <property type="entry name" value="DBD_Tnp_Mut"/>
    <property type="match status" value="1"/>
</dbReference>
<feature type="region of interest" description="Disordered" evidence="1">
    <location>
        <begin position="166"/>
        <end position="199"/>
    </location>
</feature>
<evidence type="ECO:0000313" key="3">
    <source>
        <dbReference type="EMBL" id="CAH9134555.1"/>
    </source>
</evidence>
<dbReference type="Proteomes" id="UP001152523">
    <property type="component" value="Unassembled WGS sequence"/>
</dbReference>
<evidence type="ECO:0000256" key="1">
    <source>
        <dbReference type="SAM" id="MobiDB-lite"/>
    </source>
</evidence>
<gene>
    <name evidence="3" type="ORF">CEPIT_LOCUS33815</name>
</gene>
<organism evidence="3 4">
    <name type="scientific">Cuscuta epithymum</name>
    <dbReference type="NCBI Taxonomy" id="186058"/>
    <lineage>
        <taxon>Eukaryota</taxon>
        <taxon>Viridiplantae</taxon>
        <taxon>Streptophyta</taxon>
        <taxon>Embryophyta</taxon>
        <taxon>Tracheophyta</taxon>
        <taxon>Spermatophyta</taxon>
        <taxon>Magnoliopsida</taxon>
        <taxon>eudicotyledons</taxon>
        <taxon>Gunneridae</taxon>
        <taxon>Pentapetalae</taxon>
        <taxon>asterids</taxon>
        <taxon>lamiids</taxon>
        <taxon>Solanales</taxon>
        <taxon>Convolvulaceae</taxon>
        <taxon>Cuscuteae</taxon>
        <taxon>Cuscuta</taxon>
        <taxon>Cuscuta subgen. Cuscuta</taxon>
    </lineage>
</organism>
<dbReference type="EMBL" id="CAMAPF010000982">
    <property type="protein sequence ID" value="CAH9134555.1"/>
    <property type="molecule type" value="Genomic_DNA"/>
</dbReference>
<comment type="caution">
    <text evidence="3">The sequence shown here is derived from an EMBL/GenBank/DDBJ whole genome shotgun (WGS) entry which is preliminary data.</text>
</comment>